<comment type="caution">
    <text evidence="3">The sequence shown here is derived from an EMBL/GenBank/DDBJ whole genome shotgun (WGS) entry which is preliminary data.</text>
</comment>
<dbReference type="InterPro" id="IPR024311">
    <property type="entry name" value="Lipocalin-like"/>
</dbReference>
<evidence type="ECO:0000313" key="3">
    <source>
        <dbReference type="EMBL" id="RGK56318.1"/>
    </source>
</evidence>
<sequence length="140" mass="15773">MKMKKLKNVWLFLSFILMVAGMASCSMDDPTGVDVSRDDIIGTWKVTANDWTNSEGESGRNDPEHMGQTLSVKSGGTALFRGESFNWTLSKGVLTLSDNRGRNIRVVILSYTEEEIQASYDCTFESEMYTEEGNYTFKRV</sequence>
<protein>
    <recommendedName>
        <fullName evidence="2">Lipocalin-like domain-containing protein</fullName>
    </recommendedName>
</protein>
<feature type="signal peptide" evidence="1">
    <location>
        <begin position="1"/>
        <end position="28"/>
    </location>
</feature>
<evidence type="ECO:0000313" key="4">
    <source>
        <dbReference type="Proteomes" id="UP000260862"/>
    </source>
</evidence>
<dbReference type="AlphaFoldDB" id="A0A3E4N3E1"/>
<accession>A0A3E4N3E1</accession>
<dbReference type="EMBL" id="QSQT01000011">
    <property type="protein sequence ID" value="RGK56318.1"/>
    <property type="molecule type" value="Genomic_DNA"/>
</dbReference>
<gene>
    <name evidence="3" type="ORF">DXD04_07355</name>
</gene>
<evidence type="ECO:0000256" key="1">
    <source>
        <dbReference type="SAM" id="SignalP"/>
    </source>
</evidence>
<feature type="chain" id="PRO_5017813216" description="Lipocalin-like domain-containing protein" evidence="1">
    <location>
        <begin position="29"/>
        <end position="140"/>
    </location>
</feature>
<keyword evidence="4" id="KW-1185">Reference proteome</keyword>
<name>A0A3E4N3E1_9BACT</name>
<keyword evidence="1" id="KW-0732">Signal</keyword>
<dbReference type="PROSITE" id="PS51257">
    <property type="entry name" value="PROKAR_LIPOPROTEIN"/>
    <property type="match status" value="1"/>
</dbReference>
<evidence type="ECO:0000259" key="2">
    <source>
        <dbReference type="Pfam" id="PF13648"/>
    </source>
</evidence>
<organism evidence="3 4">
    <name type="scientific">Phocaeicola plebeius</name>
    <dbReference type="NCBI Taxonomy" id="310297"/>
    <lineage>
        <taxon>Bacteria</taxon>
        <taxon>Pseudomonadati</taxon>
        <taxon>Bacteroidota</taxon>
        <taxon>Bacteroidia</taxon>
        <taxon>Bacteroidales</taxon>
        <taxon>Bacteroidaceae</taxon>
        <taxon>Phocaeicola</taxon>
    </lineage>
</organism>
<feature type="domain" description="Lipocalin-like" evidence="2">
    <location>
        <begin position="40"/>
        <end position="116"/>
    </location>
</feature>
<proteinExistence type="predicted"/>
<reference evidence="3 4" key="1">
    <citation type="submission" date="2018-08" db="EMBL/GenBank/DDBJ databases">
        <title>A genome reference for cultivated species of the human gut microbiota.</title>
        <authorList>
            <person name="Zou Y."/>
            <person name="Xue W."/>
            <person name="Luo G."/>
        </authorList>
    </citation>
    <scope>NUCLEOTIDE SEQUENCE [LARGE SCALE GENOMIC DNA]</scope>
    <source>
        <strain evidence="3 4">TF10-3AC</strain>
    </source>
</reference>
<dbReference type="Proteomes" id="UP000260862">
    <property type="component" value="Unassembled WGS sequence"/>
</dbReference>
<dbReference type="Pfam" id="PF13648">
    <property type="entry name" value="Lipocalin_4"/>
    <property type="match status" value="1"/>
</dbReference>